<dbReference type="STRING" id="38300.SPRI_6680"/>
<keyword evidence="4" id="KW-0624">Polysaccharide degradation</keyword>
<dbReference type="Proteomes" id="UP000060513">
    <property type="component" value="Chromosome"/>
</dbReference>
<dbReference type="PROSITE" id="PS50853">
    <property type="entry name" value="FN3"/>
    <property type="match status" value="1"/>
</dbReference>
<keyword evidence="1" id="KW-0732">Signal</keyword>
<dbReference type="PANTHER" id="PTHR43037:SF1">
    <property type="entry name" value="BLL1128 PROTEIN"/>
    <property type="match status" value="1"/>
</dbReference>
<dbReference type="CDD" id="cd00063">
    <property type="entry name" value="FN3"/>
    <property type="match status" value="1"/>
</dbReference>
<dbReference type="EMBL" id="CP011340">
    <property type="protein sequence ID" value="ALC24986.1"/>
    <property type="molecule type" value="Genomic_DNA"/>
</dbReference>
<dbReference type="InterPro" id="IPR036116">
    <property type="entry name" value="FN3_sf"/>
</dbReference>
<dbReference type="NCBIfam" id="TIGR01840">
    <property type="entry name" value="esterase_phb"/>
    <property type="match status" value="1"/>
</dbReference>
<organism evidence="5">
    <name type="scientific">Streptomyces pristinaespiralis</name>
    <dbReference type="NCBI Taxonomy" id="38300"/>
    <lineage>
        <taxon>Bacteria</taxon>
        <taxon>Bacillati</taxon>
        <taxon>Actinomycetota</taxon>
        <taxon>Actinomycetes</taxon>
        <taxon>Kitasatosporales</taxon>
        <taxon>Streptomycetaceae</taxon>
        <taxon>Streptomyces</taxon>
    </lineage>
</organism>
<evidence type="ECO:0000313" key="6">
    <source>
        <dbReference type="Proteomes" id="UP000060513"/>
    </source>
</evidence>
<dbReference type="InterPro" id="IPR050955">
    <property type="entry name" value="Plant_Biomass_Hydrol_Est"/>
</dbReference>
<dbReference type="InterPro" id="IPR013783">
    <property type="entry name" value="Ig-like_fold"/>
</dbReference>
<name>A0A0M5IPV7_STRPR</name>
<dbReference type="Gene3D" id="2.60.40.10">
    <property type="entry name" value="Immunoglobulins"/>
    <property type="match status" value="1"/>
</dbReference>
<proteinExistence type="predicted"/>
<keyword evidence="4" id="KW-0119">Carbohydrate metabolism</keyword>
<dbReference type="PATRIC" id="fig|38300.4.peg.6984"/>
<protein>
    <submittedName>
        <fullName evidence="5">Esterase</fullName>
    </submittedName>
</protein>
<evidence type="ECO:0000256" key="4">
    <source>
        <dbReference type="ARBA" id="ARBA00023326"/>
    </source>
</evidence>
<evidence type="ECO:0000256" key="2">
    <source>
        <dbReference type="ARBA" id="ARBA00022801"/>
    </source>
</evidence>
<dbReference type="InterPro" id="IPR010126">
    <property type="entry name" value="Esterase_phb"/>
</dbReference>
<dbReference type="SUPFAM" id="SSF49265">
    <property type="entry name" value="Fibronectin type III"/>
    <property type="match status" value="1"/>
</dbReference>
<dbReference type="AlphaFoldDB" id="A0A0M5IPV7"/>
<gene>
    <name evidence="5" type="ORF">SPRI_6680</name>
</gene>
<evidence type="ECO:0000256" key="3">
    <source>
        <dbReference type="ARBA" id="ARBA00023295"/>
    </source>
</evidence>
<dbReference type="GO" id="GO:0005576">
    <property type="term" value="C:extracellular region"/>
    <property type="evidence" value="ECO:0007669"/>
    <property type="project" value="InterPro"/>
</dbReference>
<accession>A0A0M5IPV7</accession>
<dbReference type="GO" id="GO:0000272">
    <property type="term" value="P:polysaccharide catabolic process"/>
    <property type="evidence" value="ECO:0007669"/>
    <property type="project" value="UniProtKB-KW"/>
</dbReference>
<dbReference type="SUPFAM" id="SSF53474">
    <property type="entry name" value="alpha/beta-Hydrolases"/>
    <property type="match status" value="2"/>
</dbReference>
<dbReference type="Pfam" id="PF10503">
    <property type="entry name" value="Esterase_PHB"/>
    <property type="match status" value="1"/>
</dbReference>
<evidence type="ECO:0000256" key="1">
    <source>
        <dbReference type="ARBA" id="ARBA00022729"/>
    </source>
</evidence>
<dbReference type="SMART" id="SM00060">
    <property type="entry name" value="FN3"/>
    <property type="match status" value="1"/>
</dbReference>
<dbReference type="InterPro" id="IPR029058">
    <property type="entry name" value="AB_hydrolase_fold"/>
</dbReference>
<dbReference type="InterPro" id="IPR003961">
    <property type="entry name" value="FN3_dom"/>
</dbReference>
<dbReference type="OrthoDB" id="9767239at2"/>
<dbReference type="KEGG" id="spri:SPRI_6680"/>
<sequence length="497" mass="51389">MPLCGSTPEPVRVRTVRRLRRAAGRLGAALAVVAGGLLISPAPVAHAAVVLEHVADFGADPGNLNMYVYRPASLAPDPALVVALHGCTQSAQVYADNSGLTTLADRHGFLVVLAGTTSANNANSCFNWFQTSDNRRGQGEAASVRQMVAHAESAYGADAGRTFVTGLSAGGAMTSVMLAAYPDVFEAGAVIAGMPYDCTRDTGPFVCMNPGTDRTPAVWAQRVRDAYPSYTGPWPRVAVWHGDNDSTVAPMNAAELRDQWTAMHGIDQTPDRTSTIGANGTRREQYLDGSGKVAVEVDRVPSIGHGTPVDPGSGPEQCGRTGTAHFIDSICSSHWVAGFFGLAGGDPDPGGLPAPAGLTVTGSDDTSIALAWQAVDGASDYAVYRDGTRVATPLGPSFTDTPLAAGSTHAYRVAARDAAGTEGARSAQITASTTGAAAVCWTGSNYAHVRAGRATTTGGYTYAKGSGQNMGLYNTFVTHTLKESPAGHYVIADGNCP</sequence>
<dbReference type="GO" id="GO:0016798">
    <property type="term" value="F:hydrolase activity, acting on glycosyl bonds"/>
    <property type="evidence" value="ECO:0007669"/>
    <property type="project" value="UniProtKB-KW"/>
</dbReference>
<dbReference type="Gene3D" id="3.40.50.1820">
    <property type="entry name" value="alpha/beta hydrolase"/>
    <property type="match status" value="1"/>
</dbReference>
<keyword evidence="3" id="KW-0326">Glycosidase</keyword>
<evidence type="ECO:0000313" key="5">
    <source>
        <dbReference type="EMBL" id="ALC24986.1"/>
    </source>
</evidence>
<dbReference type="PANTHER" id="PTHR43037">
    <property type="entry name" value="UNNAMED PRODUCT-RELATED"/>
    <property type="match status" value="1"/>
</dbReference>
<keyword evidence="2" id="KW-0378">Hydrolase</keyword>
<reference evidence="5 6" key="1">
    <citation type="submission" date="2015-08" db="EMBL/GenBank/DDBJ databases">
        <title>Genome sequence of the pristinamycin over-producing bacterium Streptomyces pristinaespiralis HCCB10218.</title>
        <authorList>
            <person name="Tian J."/>
            <person name="Yang J."/>
            <person name="Li L."/>
            <person name="Ruan L."/>
            <person name="Wei W."/>
            <person name="Zheng G."/>
            <person name="Wei Z."/>
            <person name="Yang S."/>
            <person name="Ge M."/>
            <person name="Jiang W."/>
            <person name="Lu Y."/>
        </authorList>
    </citation>
    <scope>NUCLEOTIDE SEQUENCE [LARGE SCALE GENOMIC DNA]</scope>
    <source>
        <strain evidence="5 6">HCCB 10218</strain>
    </source>
</reference>